<protein>
    <submittedName>
        <fullName evidence="1">Uncharacterized protein</fullName>
    </submittedName>
</protein>
<comment type="caution">
    <text evidence="1">The sequence shown here is derived from an EMBL/GenBank/DDBJ whole genome shotgun (WGS) entry which is preliminary data.</text>
</comment>
<keyword evidence="2" id="KW-1185">Reference proteome</keyword>
<sequence>MDKQFIDKLQTLSRRDEVRSSLLLEGVKRTLRQRKQRGFIRRILHSKKKTIVPKSWD</sequence>
<organism evidence="1 2">
    <name type="scientific">Paenibacillus phyllosphaerae</name>
    <dbReference type="NCBI Taxonomy" id="274593"/>
    <lineage>
        <taxon>Bacteria</taxon>
        <taxon>Bacillati</taxon>
        <taxon>Bacillota</taxon>
        <taxon>Bacilli</taxon>
        <taxon>Bacillales</taxon>
        <taxon>Paenibacillaceae</taxon>
        <taxon>Paenibacillus</taxon>
    </lineage>
</organism>
<reference evidence="1 2" key="1">
    <citation type="submission" date="2020-08" db="EMBL/GenBank/DDBJ databases">
        <title>Genomic Encyclopedia of Type Strains, Phase III (KMG-III): the genomes of soil and plant-associated and newly described type strains.</title>
        <authorList>
            <person name="Whitman W."/>
        </authorList>
    </citation>
    <scope>NUCLEOTIDE SEQUENCE [LARGE SCALE GENOMIC DNA]</scope>
    <source>
        <strain evidence="1 2">CECT 5862</strain>
    </source>
</reference>
<evidence type="ECO:0000313" key="1">
    <source>
        <dbReference type="EMBL" id="MBB3114641.1"/>
    </source>
</evidence>
<dbReference type="EMBL" id="JACHXK010000037">
    <property type="protein sequence ID" value="MBB3114641.1"/>
    <property type="molecule type" value="Genomic_DNA"/>
</dbReference>
<accession>A0A7W5FRL1</accession>
<evidence type="ECO:0000313" key="2">
    <source>
        <dbReference type="Proteomes" id="UP000570361"/>
    </source>
</evidence>
<proteinExistence type="predicted"/>
<gene>
    <name evidence="1" type="ORF">FHS18_006779</name>
</gene>
<dbReference type="AlphaFoldDB" id="A0A7W5FRL1"/>
<name>A0A7W5FRL1_9BACL</name>
<dbReference type="Proteomes" id="UP000570361">
    <property type="component" value="Unassembled WGS sequence"/>
</dbReference>